<organism evidence="1 2">
    <name type="scientific">Schistosoma mattheei</name>
    <dbReference type="NCBI Taxonomy" id="31246"/>
    <lineage>
        <taxon>Eukaryota</taxon>
        <taxon>Metazoa</taxon>
        <taxon>Spiralia</taxon>
        <taxon>Lophotrochozoa</taxon>
        <taxon>Platyhelminthes</taxon>
        <taxon>Trematoda</taxon>
        <taxon>Digenea</taxon>
        <taxon>Strigeidida</taxon>
        <taxon>Schistosomatoidea</taxon>
        <taxon>Schistosomatidae</taxon>
        <taxon>Schistosoma</taxon>
    </lineage>
</organism>
<name>A0AA85AWN8_9TREM</name>
<accession>A0AA85AWN8</accession>
<evidence type="ECO:0000313" key="1">
    <source>
        <dbReference type="Proteomes" id="UP000050791"/>
    </source>
</evidence>
<dbReference type="WBParaSite" id="SMTH1_11800.1">
    <property type="protein sequence ID" value="SMTH1_11800.1"/>
    <property type="gene ID" value="SMTH1_11800"/>
</dbReference>
<reference evidence="2" key="1">
    <citation type="submission" date="2023-11" db="UniProtKB">
        <authorList>
            <consortium name="WormBaseParasite"/>
        </authorList>
    </citation>
    <scope>IDENTIFICATION</scope>
</reference>
<dbReference type="AlphaFoldDB" id="A0AA85AWN8"/>
<sequence length="144" mass="16246">MSDIHPEAVGHGAQTAVIPTSNLGQNVKRYQWISAAPTELMDAREFITSWSEHDKERRQLKLSPIKSLRNGHLRLLVRIEYFQLPLPSTGMSGVGIDCERPVGGETKTRHQSMESLTVGLSYADKRRQHGWNPRISKPTVRDFG</sequence>
<protein>
    <submittedName>
        <fullName evidence="2">Uncharacterized protein</fullName>
    </submittedName>
</protein>
<evidence type="ECO:0000313" key="2">
    <source>
        <dbReference type="WBParaSite" id="SMTH1_11800.1"/>
    </source>
</evidence>
<dbReference type="Proteomes" id="UP000050791">
    <property type="component" value="Unassembled WGS sequence"/>
</dbReference>
<proteinExistence type="predicted"/>